<dbReference type="AlphaFoldDB" id="A0A7S0TYP7"/>
<name>A0A7S0TYP7_HEMAN</name>
<dbReference type="SMART" id="SM00698">
    <property type="entry name" value="MORN"/>
    <property type="match status" value="4"/>
</dbReference>
<protein>
    <submittedName>
        <fullName evidence="2">Uncharacterized protein</fullName>
    </submittedName>
</protein>
<reference evidence="2" key="1">
    <citation type="submission" date="2021-01" db="EMBL/GenBank/DDBJ databases">
        <authorList>
            <person name="Corre E."/>
            <person name="Pelletier E."/>
            <person name="Niang G."/>
            <person name="Scheremetjew M."/>
            <person name="Finn R."/>
            <person name="Kale V."/>
            <person name="Holt S."/>
            <person name="Cochrane G."/>
            <person name="Meng A."/>
            <person name="Brown T."/>
            <person name="Cohen L."/>
        </authorList>
    </citation>
    <scope>NUCLEOTIDE SEQUENCE</scope>
    <source>
        <strain evidence="2">CCMP441</strain>
    </source>
</reference>
<sequence>MHGQGTATYLNGDRYDGEWSLGKRSGLGRYAHGSGDVFEGMWSNERKHGLGVDTFADGRGYRGEFRDNKFAGIGTYYTVDGALYEGDWHQGKAHGSGISTSTHGGAPAFVQYSHGNLIGSEAFEEGGSHGEQRRRVERQSKAALAVALLARRIASFIQGVKIDRPPNDEWGADGATLRGFFPPPDAAASSLSKALQVTAGVKATAGEDGNLVVEEIQGVDEDAAVPSSSIGSNIMEVAKRSCSWYSGMSVEDVILYLQDRAGPSLEIGLKHPSAPGPSLSSRVHLRKREPGFVV</sequence>
<accession>A0A7S0TYP7</accession>
<keyword evidence="1" id="KW-0677">Repeat</keyword>
<evidence type="ECO:0000313" key="2">
    <source>
        <dbReference type="EMBL" id="CAD8746377.1"/>
    </source>
</evidence>
<evidence type="ECO:0000256" key="1">
    <source>
        <dbReference type="ARBA" id="ARBA00022737"/>
    </source>
</evidence>
<dbReference type="Pfam" id="PF02493">
    <property type="entry name" value="MORN"/>
    <property type="match status" value="5"/>
</dbReference>
<proteinExistence type="predicted"/>
<dbReference type="SUPFAM" id="SSF82185">
    <property type="entry name" value="Histone H3 K4-specific methyltransferase SET7/9 N-terminal domain"/>
    <property type="match status" value="1"/>
</dbReference>
<dbReference type="InterPro" id="IPR003409">
    <property type="entry name" value="MORN"/>
</dbReference>
<dbReference type="Gene3D" id="2.20.110.10">
    <property type="entry name" value="Histone H3 K4-specific methyltransferase SET7/9 N-terminal domain"/>
    <property type="match status" value="2"/>
</dbReference>
<organism evidence="2">
    <name type="scientific">Hemiselmis andersenii</name>
    <name type="common">Cryptophyte alga</name>
    <dbReference type="NCBI Taxonomy" id="464988"/>
    <lineage>
        <taxon>Eukaryota</taxon>
        <taxon>Cryptophyceae</taxon>
        <taxon>Cryptomonadales</taxon>
        <taxon>Hemiselmidaceae</taxon>
        <taxon>Hemiselmis</taxon>
    </lineage>
</organism>
<gene>
    <name evidence="2" type="ORF">HAND1043_LOCUS12874</name>
</gene>
<dbReference type="PANTHER" id="PTHR43215:SF14">
    <property type="entry name" value="RADIAL SPOKE HEAD 1 HOMOLOG"/>
    <property type="match status" value="1"/>
</dbReference>
<dbReference type="EMBL" id="HBFK01020831">
    <property type="protein sequence ID" value="CAD8746377.1"/>
    <property type="molecule type" value="Transcribed_RNA"/>
</dbReference>
<dbReference type="PANTHER" id="PTHR43215">
    <property type="entry name" value="RADIAL SPOKE HEAD 1 HOMOLOG"/>
    <property type="match status" value="1"/>
</dbReference>